<protein>
    <submittedName>
        <fullName evidence="3">Medium-chain acyl-[acyl-carrier-protein] hydrolase</fullName>
    </submittedName>
</protein>
<dbReference type="RefSeq" id="WP_143037362.1">
    <property type="nucleotide sequence ID" value="NZ_FNKX01000005.1"/>
</dbReference>
<name>A0A1H1KL76_9BURK</name>
<dbReference type="InterPro" id="IPR029058">
    <property type="entry name" value="AB_hydrolase_fold"/>
</dbReference>
<dbReference type="GO" id="GO:0016787">
    <property type="term" value="F:hydrolase activity"/>
    <property type="evidence" value="ECO:0007669"/>
    <property type="project" value="UniProtKB-KW"/>
</dbReference>
<evidence type="ECO:0000313" key="3">
    <source>
        <dbReference type="EMBL" id="SDR62499.1"/>
    </source>
</evidence>
<proteinExistence type="inferred from homology"/>
<feature type="domain" description="Thioesterase" evidence="2">
    <location>
        <begin position="25"/>
        <end position="242"/>
    </location>
</feature>
<dbReference type="PANTHER" id="PTHR11487:SF0">
    <property type="entry name" value="S-ACYL FATTY ACID SYNTHASE THIOESTERASE, MEDIUM CHAIN"/>
    <property type="match status" value="1"/>
</dbReference>
<evidence type="ECO:0000259" key="2">
    <source>
        <dbReference type="Pfam" id="PF00975"/>
    </source>
</evidence>
<sequence>MNSAPAMTNPWFPSATPTAAARMSLFCFAHAGAGASTFRGWSRALAPAIDVFAVQLPGRENRLDDVPFSSMDEAADEIAVAMAPYLDRPFALFGHSMGAAIASELATRLAGAPVHLFVSSWPLPNLMRPRRLPHRATDAELLDAVCRYGGMPDALLRYPEFAQEVVRVLRADMTLLDTYRPSVVRPGCPVTVFGGADDPIVRAADLERWHACERLVAVRVFPGGHFYLRDAQRAVLDAIARQLSSTTADLQ</sequence>
<comment type="similarity">
    <text evidence="1">Belongs to the thioesterase family.</text>
</comment>
<dbReference type="GO" id="GO:0008610">
    <property type="term" value="P:lipid biosynthetic process"/>
    <property type="evidence" value="ECO:0007669"/>
    <property type="project" value="TreeGrafter"/>
</dbReference>
<dbReference type="Proteomes" id="UP000199365">
    <property type="component" value="Unassembled WGS sequence"/>
</dbReference>
<dbReference type="STRING" id="157910.SAMN05445850_8225"/>
<dbReference type="Gene3D" id="3.40.50.1820">
    <property type="entry name" value="alpha/beta hydrolase"/>
    <property type="match status" value="1"/>
</dbReference>
<dbReference type="InterPro" id="IPR012223">
    <property type="entry name" value="TEII"/>
</dbReference>
<dbReference type="InterPro" id="IPR001031">
    <property type="entry name" value="Thioesterase"/>
</dbReference>
<dbReference type="EMBL" id="FNKX01000005">
    <property type="protein sequence ID" value="SDR62499.1"/>
    <property type="molecule type" value="Genomic_DNA"/>
</dbReference>
<accession>A0A1H1KL76</accession>
<gene>
    <name evidence="3" type="ORF">SAMN05445850_8225</name>
</gene>
<dbReference type="SUPFAM" id="SSF53474">
    <property type="entry name" value="alpha/beta-Hydrolases"/>
    <property type="match status" value="1"/>
</dbReference>
<evidence type="ECO:0000313" key="4">
    <source>
        <dbReference type="Proteomes" id="UP000199365"/>
    </source>
</evidence>
<evidence type="ECO:0000256" key="1">
    <source>
        <dbReference type="ARBA" id="ARBA00007169"/>
    </source>
</evidence>
<dbReference type="Pfam" id="PF00975">
    <property type="entry name" value="Thioesterase"/>
    <property type="match status" value="1"/>
</dbReference>
<dbReference type="AlphaFoldDB" id="A0A1H1KL76"/>
<organism evidence="3 4">
    <name type="scientific">Paraburkholderia tuberum</name>
    <dbReference type="NCBI Taxonomy" id="157910"/>
    <lineage>
        <taxon>Bacteria</taxon>
        <taxon>Pseudomonadati</taxon>
        <taxon>Pseudomonadota</taxon>
        <taxon>Betaproteobacteria</taxon>
        <taxon>Burkholderiales</taxon>
        <taxon>Burkholderiaceae</taxon>
        <taxon>Paraburkholderia</taxon>
    </lineage>
</organism>
<reference evidence="4" key="1">
    <citation type="submission" date="2016-10" db="EMBL/GenBank/DDBJ databases">
        <authorList>
            <person name="Varghese N."/>
            <person name="Submissions S."/>
        </authorList>
    </citation>
    <scope>NUCLEOTIDE SEQUENCE [LARGE SCALE GENOMIC DNA]</scope>
    <source>
        <strain evidence="4">DUS833</strain>
    </source>
</reference>
<keyword evidence="4" id="KW-1185">Reference proteome</keyword>
<keyword evidence="3" id="KW-0378">Hydrolase</keyword>
<dbReference type="PANTHER" id="PTHR11487">
    <property type="entry name" value="THIOESTERASE"/>
    <property type="match status" value="1"/>
</dbReference>